<feature type="compositionally biased region" description="Basic residues" evidence="1">
    <location>
        <begin position="77"/>
        <end position="93"/>
    </location>
</feature>
<accession>A0ABS9X3Y2</accession>
<name>A0ABS9X3Y2_9GAMM</name>
<dbReference type="EMBL" id="JAKKSL010000003">
    <property type="protein sequence ID" value="MCI2284954.1"/>
    <property type="molecule type" value="Genomic_DNA"/>
</dbReference>
<reference evidence="2" key="1">
    <citation type="submission" date="2022-01" db="EMBL/GenBank/DDBJ databases">
        <title>Colwellia maritima, isolated from seawater.</title>
        <authorList>
            <person name="Kristyanto S."/>
            <person name="Jung J."/>
            <person name="Jeon C.O."/>
        </authorList>
    </citation>
    <scope>NUCLEOTIDE SEQUENCE</scope>
    <source>
        <strain evidence="2">MSW7</strain>
    </source>
</reference>
<gene>
    <name evidence="2" type="ORF">L3081_18105</name>
</gene>
<feature type="region of interest" description="Disordered" evidence="1">
    <location>
        <begin position="70"/>
        <end position="97"/>
    </location>
</feature>
<evidence type="ECO:0008006" key="4">
    <source>
        <dbReference type="Google" id="ProtNLM"/>
    </source>
</evidence>
<evidence type="ECO:0000313" key="3">
    <source>
        <dbReference type="Proteomes" id="UP001139646"/>
    </source>
</evidence>
<comment type="caution">
    <text evidence="2">The sequence shown here is derived from an EMBL/GenBank/DDBJ whole genome shotgun (WGS) entry which is preliminary data.</text>
</comment>
<sequence>MSQLICVLCIIACFIFSPLVMAKKRCKPLLEKLHKVQALQRSGYSKNKGISLRKREDKARDQWWQCENSSAKQLNKSTKKTKRKAKKKRKKTKAVGSAKVKNINFNKTDTVNPFKTNSPIVVRSKYKGEKKQAWLLYYQQPSQCMRPKNLSIFAYCTEDKQKQRADFEESYKE</sequence>
<protein>
    <recommendedName>
        <fullName evidence="4">Secreted protein</fullName>
    </recommendedName>
</protein>
<evidence type="ECO:0000256" key="1">
    <source>
        <dbReference type="SAM" id="MobiDB-lite"/>
    </source>
</evidence>
<keyword evidence="3" id="KW-1185">Reference proteome</keyword>
<dbReference type="Proteomes" id="UP001139646">
    <property type="component" value="Unassembled WGS sequence"/>
</dbReference>
<dbReference type="RefSeq" id="WP_242287453.1">
    <property type="nucleotide sequence ID" value="NZ_JAKKSL010000003.1"/>
</dbReference>
<evidence type="ECO:0000313" key="2">
    <source>
        <dbReference type="EMBL" id="MCI2284954.1"/>
    </source>
</evidence>
<proteinExistence type="predicted"/>
<organism evidence="2 3">
    <name type="scientific">Colwellia maritima</name>
    <dbReference type="NCBI Taxonomy" id="2912588"/>
    <lineage>
        <taxon>Bacteria</taxon>
        <taxon>Pseudomonadati</taxon>
        <taxon>Pseudomonadota</taxon>
        <taxon>Gammaproteobacteria</taxon>
        <taxon>Alteromonadales</taxon>
        <taxon>Colwelliaceae</taxon>
        <taxon>Colwellia</taxon>
    </lineage>
</organism>